<keyword evidence="3" id="KW-1185">Reference proteome</keyword>
<organism evidence="2 3">
    <name type="scientific">Tetradesmus obliquus</name>
    <name type="common">Green alga</name>
    <name type="synonym">Acutodesmus obliquus</name>
    <dbReference type="NCBI Taxonomy" id="3088"/>
    <lineage>
        <taxon>Eukaryota</taxon>
        <taxon>Viridiplantae</taxon>
        <taxon>Chlorophyta</taxon>
        <taxon>core chlorophytes</taxon>
        <taxon>Chlorophyceae</taxon>
        <taxon>CS clade</taxon>
        <taxon>Sphaeropleales</taxon>
        <taxon>Scenedesmaceae</taxon>
        <taxon>Tetradesmus</taxon>
    </lineage>
</organism>
<proteinExistence type="predicted"/>
<dbReference type="EMBL" id="FNXT01001162">
    <property type="protein sequence ID" value="SZX72799.1"/>
    <property type="molecule type" value="Genomic_DNA"/>
</dbReference>
<dbReference type="InterPro" id="IPR022227">
    <property type="entry name" value="DUF3754"/>
</dbReference>
<dbReference type="Proteomes" id="UP000256970">
    <property type="component" value="Unassembled WGS sequence"/>
</dbReference>
<reference evidence="2 3" key="1">
    <citation type="submission" date="2016-10" db="EMBL/GenBank/DDBJ databases">
        <authorList>
            <person name="Cai Z."/>
        </authorList>
    </citation>
    <scope>NUCLEOTIDE SEQUENCE [LARGE SCALE GENOMIC DNA]</scope>
</reference>
<accession>A0A383W6R1</accession>
<dbReference type="PANTHER" id="PTHR33645">
    <property type="entry name" value="AMINOPEPTIDASE (DUF3754)"/>
    <property type="match status" value="1"/>
</dbReference>
<dbReference type="Pfam" id="PF12576">
    <property type="entry name" value="DUF3754"/>
    <property type="match status" value="1"/>
</dbReference>
<evidence type="ECO:0000256" key="1">
    <source>
        <dbReference type="SAM" id="MobiDB-lite"/>
    </source>
</evidence>
<gene>
    <name evidence="2" type="ORF">BQ4739_LOCUS12944</name>
</gene>
<feature type="compositionally biased region" description="Basic residues" evidence="1">
    <location>
        <begin position="728"/>
        <end position="739"/>
    </location>
</feature>
<evidence type="ECO:0000313" key="3">
    <source>
        <dbReference type="Proteomes" id="UP000256970"/>
    </source>
</evidence>
<dbReference type="AlphaFoldDB" id="A0A383W6R1"/>
<sequence>MASSPGSRSSAKGPRVDTFVMPPEKHVSVDAYELKMAIKNRLELEDRVVFDDLCKLMEGVANFDFFDLKDRMRTNFLPFASGARNSIYLQRSSKSLPTTPVLEKKEEEFIADVYEVLRASHYTLLTKEEWDLAQQENFNLNLPMEVNWDYMDPDLLKKFWQSSPERQAIRANLPDCMADRILVFHRGIGTEKLSGLLIDQKLDLLMDYTVFNLIDKMRQPLEGLLAKVGLVKKKTEEEQKAAEAAAAAEEAAIAVARMSAHGDGAAMQMYEMQGNTLVASTHKFAKAVERNTLARQCPTLLTLLKAFPTKMELQEPTFKDLVVVYRRAYPARKPPTASANAPNKTKDERMQGILLYRNINIKVFGETPMADVEMIFPEKIVGIKPFQLVNLAVTVMTALMTGALVLWKAGKDINMNIVWTAASLVLTRCFTVYSTAQTQRTMLQQQMTSALYDKMQDSQEGVVSVIMEEMADQQLKQMLLAYMMLMIKGRPLLADDLDNACEDFLSKEFDHPIDYDLEAALPRLKRWGLLRENAQGKLEAMPMADAVSTLEAAWSTAYKVIGSGSADVRTIDMITGNFSVFGAGIDRFVQEQEQQRNAAMEALGKGKKFIGKTAGGVVGGISTAGTSISAGFGKARGILPFGKSASSAGADLAAVPAPLELPPSTPDAMLYESVGTGGSKHSGSDAVAVTDSASEGLARTPSGGEALLSPNSSGGGANGEKKKEKSSFKKLFKSRKHEE</sequence>
<evidence type="ECO:0000313" key="2">
    <source>
        <dbReference type="EMBL" id="SZX72799.1"/>
    </source>
</evidence>
<name>A0A383W6R1_TETOB</name>
<dbReference type="PANTHER" id="PTHR33645:SF11">
    <property type="entry name" value="AMINOPEPTIDASE (DUF3754)"/>
    <property type="match status" value="1"/>
</dbReference>
<feature type="region of interest" description="Disordered" evidence="1">
    <location>
        <begin position="666"/>
        <end position="739"/>
    </location>
</feature>
<protein>
    <submittedName>
        <fullName evidence="2">Uncharacterized protein</fullName>
    </submittedName>
</protein>